<sequence length="592" mass="64571">MIAAAAWWLGLALAASDPAPVERCRALQQREPREAIAACDAAFASLDVKTNAELAEEMLFRRSDAQAATGDFAAASATLDRAAAMPPDPARWMHDFRLERRRGILEYRQGRYAAALPLFRAARERAAAHDDATALGQSDNDIGNALRRIGSYREALAAYLSSLENKRRAGDKHLGALLTNLGDLYRDLGDIPASRTRYEEALVDYERDGRTLDRAHTLDALGTLMLDAKDHDAAARYLGDAQAAFAQLGARSDEMRICARLARLALDRGDARAADAALARGTALATELNLPPSPDLSLQAARAKRAAGDMRGAETLLAAALGRLAADAPERVALLQARAETAAAAGDTAGAYRTYVEFHAADAAHRDAEHDRELTELRVRFDVAEKERALQRLADENALAALSLRYRTSQLALVGALALAGFAVFAALFYRVRQRARAQAAALEAERDGYRRALEALGGDEPAAAGDADSEPEAVADAAPVPSGDDDTFRRDLVELMLATVEAWERATGTTRIELAEKSRVWRVTIDEGRLRVRAMERYLSLAKLPRQPRWREVLRSAYFVLSECALEADARADLRRRADAVQAVVRRRALR</sequence>
<gene>
    <name evidence="3" type="ORF">OD750_000085</name>
</gene>
<evidence type="ECO:0000256" key="2">
    <source>
        <dbReference type="SAM" id="Phobius"/>
    </source>
</evidence>
<organism evidence="3 4">
    <name type="scientific">Tahibacter soli</name>
    <dbReference type="NCBI Taxonomy" id="2983605"/>
    <lineage>
        <taxon>Bacteria</taxon>
        <taxon>Pseudomonadati</taxon>
        <taxon>Pseudomonadota</taxon>
        <taxon>Gammaproteobacteria</taxon>
        <taxon>Lysobacterales</taxon>
        <taxon>Rhodanobacteraceae</taxon>
        <taxon>Tahibacter</taxon>
    </lineage>
</organism>
<evidence type="ECO:0000256" key="1">
    <source>
        <dbReference type="SAM" id="MobiDB-lite"/>
    </source>
</evidence>
<proteinExistence type="predicted"/>
<dbReference type="CDD" id="cd22890">
    <property type="entry name" value="ChiS-DBD"/>
    <property type="match status" value="1"/>
</dbReference>
<feature type="region of interest" description="Disordered" evidence="1">
    <location>
        <begin position="460"/>
        <end position="484"/>
    </location>
</feature>
<dbReference type="RefSeq" id="WP_263544828.1">
    <property type="nucleotide sequence ID" value="NZ_JAOVZO020000001.1"/>
</dbReference>
<keyword evidence="2" id="KW-0812">Transmembrane</keyword>
<reference evidence="3" key="1">
    <citation type="submission" date="2023-02" db="EMBL/GenBank/DDBJ databases">
        <title>Tahibacter soli sp. nov. isolated from soil.</title>
        <authorList>
            <person name="Baek J.H."/>
            <person name="Lee J.K."/>
            <person name="Choi D.G."/>
            <person name="Jeon C.O."/>
        </authorList>
    </citation>
    <scope>NUCLEOTIDE SEQUENCE</scope>
    <source>
        <strain evidence="3">BL</strain>
    </source>
</reference>
<evidence type="ECO:0000313" key="3">
    <source>
        <dbReference type="EMBL" id="MDC8010939.1"/>
    </source>
</evidence>
<feature type="transmembrane region" description="Helical" evidence="2">
    <location>
        <begin position="411"/>
        <end position="430"/>
    </location>
</feature>
<dbReference type="AlphaFoldDB" id="A0A9X3YFV6"/>
<dbReference type="Gene3D" id="1.25.40.10">
    <property type="entry name" value="Tetratricopeptide repeat domain"/>
    <property type="match status" value="1"/>
</dbReference>
<dbReference type="InterPro" id="IPR011990">
    <property type="entry name" value="TPR-like_helical_dom_sf"/>
</dbReference>
<dbReference type="Proteomes" id="UP001139971">
    <property type="component" value="Unassembled WGS sequence"/>
</dbReference>
<keyword evidence="4" id="KW-1185">Reference proteome</keyword>
<keyword evidence="2" id="KW-1133">Transmembrane helix</keyword>
<keyword evidence="2" id="KW-0472">Membrane</keyword>
<protein>
    <submittedName>
        <fullName evidence="3">Tetratricopeptide repeat protein</fullName>
    </submittedName>
</protein>
<dbReference type="SUPFAM" id="SSF48452">
    <property type="entry name" value="TPR-like"/>
    <property type="match status" value="2"/>
</dbReference>
<evidence type="ECO:0000313" key="4">
    <source>
        <dbReference type="Proteomes" id="UP001139971"/>
    </source>
</evidence>
<dbReference type="EMBL" id="JAOVZO020000001">
    <property type="protein sequence ID" value="MDC8010939.1"/>
    <property type="molecule type" value="Genomic_DNA"/>
</dbReference>
<accession>A0A9X3YFV6</accession>
<dbReference type="Pfam" id="PF13424">
    <property type="entry name" value="TPR_12"/>
    <property type="match status" value="1"/>
</dbReference>
<name>A0A9X3YFV6_9GAMM</name>
<comment type="caution">
    <text evidence="3">The sequence shown here is derived from an EMBL/GenBank/DDBJ whole genome shotgun (WGS) entry which is preliminary data.</text>
</comment>